<keyword evidence="2" id="KW-1185">Reference proteome</keyword>
<reference evidence="1" key="1">
    <citation type="journal article" date="2020" name="Cell">
        <title>Large-Scale Comparative Analyses of Tick Genomes Elucidate Their Genetic Diversity and Vector Capacities.</title>
        <authorList>
            <consortium name="Tick Genome and Microbiome Consortium (TIGMIC)"/>
            <person name="Jia N."/>
            <person name="Wang J."/>
            <person name="Shi W."/>
            <person name="Du L."/>
            <person name="Sun Y."/>
            <person name="Zhan W."/>
            <person name="Jiang J.F."/>
            <person name="Wang Q."/>
            <person name="Zhang B."/>
            <person name="Ji P."/>
            <person name="Bell-Sakyi L."/>
            <person name="Cui X.M."/>
            <person name="Yuan T.T."/>
            <person name="Jiang B.G."/>
            <person name="Yang W.F."/>
            <person name="Lam T.T."/>
            <person name="Chang Q.C."/>
            <person name="Ding S.J."/>
            <person name="Wang X.J."/>
            <person name="Zhu J.G."/>
            <person name="Ruan X.D."/>
            <person name="Zhao L."/>
            <person name="Wei J.T."/>
            <person name="Ye R.Z."/>
            <person name="Que T.C."/>
            <person name="Du C.H."/>
            <person name="Zhou Y.H."/>
            <person name="Cheng J.X."/>
            <person name="Dai P.F."/>
            <person name="Guo W.B."/>
            <person name="Han X.H."/>
            <person name="Huang E.J."/>
            <person name="Li L.F."/>
            <person name="Wei W."/>
            <person name="Gao Y.C."/>
            <person name="Liu J.Z."/>
            <person name="Shao H.Z."/>
            <person name="Wang X."/>
            <person name="Wang C.C."/>
            <person name="Yang T.C."/>
            <person name="Huo Q.B."/>
            <person name="Li W."/>
            <person name="Chen H.Y."/>
            <person name="Chen S.E."/>
            <person name="Zhou L.G."/>
            <person name="Ni X.B."/>
            <person name="Tian J.H."/>
            <person name="Sheng Y."/>
            <person name="Liu T."/>
            <person name="Pan Y.S."/>
            <person name="Xia L.Y."/>
            <person name="Li J."/>
            <person name="Zhao F."/>
            <person name="Cao W.C."/>
        </authorList>
    </citation>
    <scope>NUCLEOTIDE SEQUENCE</scope>
    <source>
        <strain evidence="1">Rmic-2018</strain>
    </source>
</reference>
<gene>
    <name evidence="1" type="ORF">HPB51_012534</name>
</gene>
<dbReference type="Proteomes" id="UP000821866">
    <property type="component" value="Chromosome 7"/>
</dbReference>
<sequence length="396" mass="43619">MTAPASYAPQTYAIVDQMLPSLLAARYIALLLDSERVTKSTKVFQAVKRTVVDLLRRATWINDASRSEALARINRSSLTFEAALIAEAAGMKEPSQAAVASLPVFGYKFIENLSFIPRTFWDEVHRDLATASSFGATTKNSLRSMHSTLQMMVLWGDLWRQHNVSAFGFSSPDVILPNLYMLEAVFPAGAYESVNYSVVGSILARQLVAISYVSANESGLDNVVKNASVDCVRQAFLRGDSNDSEPTEGPGESEGMLLAVTSLKPLFNALTVRPGYPDWNQGFEEYSAERLFFLALCFPSCGLPENETTAMESGLSQASWCNVPLKLFDIFVQTLRLPRVTRLLPRGDRQVKPDSPVAGTLDGQDLVLKFWAVHKRIPLGFAISRSKRPALPEHAC</sequence>
<name>A0A9J6DGJ4_RHIMP</name>
<protein>
    <submittedName>
        <fullName evidence="1">Uncharacterized protein</fullName>
    </submittedName>
</protein>
<dbReference type="EMBL" id="JABSTU010000009">
    <property type="protein sequence ID" value="KAH8021139.1"/>
    <property type="molecule type" value="Genomic_DNA"/>
</dbReference>
<reference evidence="1" key="2">
    <citation type="submission" date="2021-09" db="EMBL/GenBank/DDBJ databases">
        <authorList>
            <person name="Jia N."/>
            <person name="Wang J."/>
            <person name="Shi W."/>
            <person name="Du L."/>
            <person name="Sun Y."/>
            <person name="Zhan W."/>
            <person name="Jiang J."/>
            <person name="Wang Q."/>
            <person name="Zhang B."/>
            <person name="Ji P."/>
            <person name="Sakyi L.B."/>
            <person name="Cui X."/>
            <person name="Yuan T."/>
            <person name="Jiang B."/>
            <person name="Yang W."/>
            <person name="Lam T.T.-Y."/>
            <person name="Chang Q."/>
            <person name="Ding S."/>
            <person name="Wang X."/>
            <person name="Zhu J."/>
            <person name="Ruan X."/>
            <person name="Zhao L."/>
            <person name="Wei J."/>
            <person name="Que T."/>
            <person name="Du C."/>
            <person name="Cheng J."/>
            <person name="Dai P."/>
            <person name="Han X."/>
            <person name="Huang E."/>
            <person name="Gao Y."/>
            <person name="Liu J."/>
            <person name="Shao H."/>
            <person name="Ye R."/>
            <person name="Li L."/>
            <person name="Wei W."/>
            <person name="Wang X."/>
            <person name="Wang C."/>
            <person name="Huo Q."/>
            <person name="Li W."/>
            <person name="Guo W."/>
            <person name="Chen H."/>
            <person name="Chen S."/>
            <person name="Zhou L."/>
            <person name="Zhou L."/>
            <person name="Ni X."/>
            <person name="Tian J."/>
            <person name="Zhou Y."/>
            <person name="Sheng Y."/>
            <person name="Liu T."/>
            <person name="Pan Y."/>
            <person name="Xia L."/>
            <person name="Li J."/>
            <person name="Zhao F."/>
            <person name="Cao W."/>
        </authorList>
    </citation>
    <scope>NUCLEOTIDE SEQUENCE</scope>
    <source>
        <strain evidence="1">Rmic-2018</strain>
        <tissue evidence="1">Larvae</tissue>
    </source>
</reference>
<proteinExistence type="predicted"/>
<comment type="caution">
    <text evidence="1">The sequence shown here is derived from an EMBL/GenBank/DDBJ whole genome shotgun (WGS) entry which is preliminary data.</text>
</comment>
<accession>A0A9J6DGJ4</accession>
<evidence type="ECO:0000313" key="2">
    <source>
        <dbReference type="Proteomes" id="UP000821866"/>
    </source>
</evidence>
<dbReference type="AlphaFoldDB" id="A0A9J6DGJ4"/>
<organism evidence="1 2">
    <name type="scientific">Rhipicephalus microplus</name>
    <name type="common">Cattle tick</name>
    <name type="synonym">Boophilus microplus</name>
    <dbReference type="NCBI Taxonomy" id="6941"/>
    <lineage>
        <taxon>Eukaryota</taxon>
        <taxon>Metazoa</taxon>
        <taxon>Ecdysozoa</taxon>
        <taxon>Arthropoda</taxon>
        <taxon>Chelicerata</taxon>
        <taxon>Arachnida</taxon>
        <taxon>Acari</taxon>
        <taxon>Parasitiformes</taxon>
        <taxon>Ixodida</taxon>
        <taxon>Ixodoidea</taxon>
        <taxon>Ixodidae</taxon>
        <taxon>Rhipicephalinae</taxon>
        <taxon>Rhipicephalus</taxon>
        <taxon>Boophilus</taxon>
    </lineage>
</organism>
<evidence type="ECO:0000313" key="1">
    <source>
        <dbReference type="EMBL" id="KAH8021139.1"/>
    </source>
</evidence>